<comment type="caution">
    <text evidence="1">The sequence shown here is derived from an EMBL/GenBank/DDBJ whole genome shotgun (WGS) entry which is preliminary data.</text>
</comment>
<gene>
    <name evidence="1" type="ORF">ACFSW8_11315</name>
</gene>
<protein>
    <recommendedName>
        <fullName evidence="3">SCP2 domain-containing protein</fullName>
    </recommendedName>
</protein>
<organism evidence="1 2">
    <name type="scientific">Rubritalea tangerina</name>
    <dbReference type="NCBI Taxonomy" id="430798"/>
    <lineage>
        <taxon>Bacteria</taxon>
        <taxon>Pseudomonadati</taxon>
        <taxon>Verrucomicrobiota</taxon>
        <taxon>Verrucomicrobiia</taxon>
        <taxon>Verrucomicrobiales</taxon>
        <taxon>Rubritaleaceae</taxon>
        <taxon>Rubritalea</taxon>
    </lineage>
</organism>
<dbReference type="EMBL" id="JBHUJB010000046">
    <property type="protein sequence ID" value="MFD2159490.1"/>
    <property type="molecule type" value="Genomic_DNA"/>
</dbReference>
<evidence type="ECO:0000313" key="2">
    <source>
        <dbReference type="Proteomes" id="UP001597389"/>
    </source>
</evidence>
<evidence type="ECO:0008006" key="3">
    <source>
        <dbReference type="Google" id="ProtNLM"/>
    </source>
</evidence>
<proteinExistence type="predicted"/>
<evidence type="ECO:0000313" key="1">
    <source>
        <dbReference type="EMBL" id="MFD2159490.1"/>
    </source>
</evidence>
<sequence length="117" mass="13210">MQEILASMPKEQEHRFESAGEFIRRLAHRVAKWREGVAKDEVPVVLTFLPTGDVVEVLTIGEDGHSSVVIEGLVDGAPACLFLIRRVCRSFVIRGKFPMMNKKRSSALLDFMLEVRL</sequence>
<dbReference type="RefSeq" id="WP_377178267.1">
    <property type="nucleotide sequence ID" value="NZ_JBHUJB010000046.1"/>
</dbReference>
<dbReference type="Proteomes" id="UP001597389">
    <property type="component" value="Unassembled WGS sequence"/>
</dbReference>
<name>A0ABW4ZCQ8_9BACT</name>
<keyword evidence="2" id="KW-1185">Reference proteome</keyword>
<accession>A0ABW4ZCQ8</accession>
<reference evidence="2" key="1">
    <citation type="journal article" date="2019" name="Int. J. Syst. Evol. Microbiol.">
        <title>The Global Catalogue of Microorganisms (GCM) 10K type strain sequencing project: providing services to taxonomists for standard genome sequencing and annotation.</title>
        <authorList>
            <consortium name="The Broad Institute Genomics Platform"/>
            <consortium name="The Broad Institute Genome Sequencing Center for Infectious Disease"/>
            <person name="Wu L."/>
            <person name="Ma J."/>
        </authorList>
    </citation>
    <scope>NUCLEOTIDE SEQUENCE [LARGE SCALE GENOMIC DNA]</scope>
    <source>
        <strain evidence="2">CCUG 57942</strain>
    </source>
</reference>